<reference evidence="1 2" key="1">
    <citation type="submission" date="2017-03" db="EMBL/GenBank/DDBJ databases">
        <title>Complete genome sequence of Candidatus 'Thiodictyon syntrophicum' sp. nov. strain Cad16T, a photolithoautotroph purple sulfur bacterium isolated from an alpine meromictic lake.</title>
        <authorList>
            <person name="Luedin S.M."/>
            <person name="Pothier J.F."/>
            <person name="Danza F."/>
            <person name="Storelli N."/>
            <person name="Wittwer M."/>
            <person name="Tonolla M."/>
        </authorList>
    </citation>
    <scope>NUCLEOTIDE SEQUENCE [LARGE SCALE GENOMIC DNA]</scope>
    <source>
        <strain evidence="1 2">Cad16T</strain>
        <plasmid evidence="2">Plasmid pts485</plasmid>
    </source>
</reference>
<name>A0A2K8UJ27_9GAMM</name>
<dbReference type="OrthoDB" id="6637146at2"/>
<evidence type="ECO:0000313" key="2">
    <source>
        <dbReference type="Proteomes" id="UP000232638"/>
    </source>
</evidence>
<keyword evidence="1" id="KW-0614">Plasmid</keyword>
<dbReference type="Proteomes" id="UP000232638">
    <property type="component" value="Plasmid pTs485"/>
</dbReference>
<protein>
    <recommendedName>
        <fullName evidence="3">MafI family immunity protein</fullName>
    </recommendedName>
</protein>
<dbReference type="EMBL" id="CP020372">
    <property type="protein sequence ID" value="AUB85535.1"/>
    <property type="molecule type" value="Genomic_DNA"/>
</dbReference>
<dbReference type="RefSeq" id="WP_100923156.1">
    <property type="nucleotide sequence ID" value="NZ_CP020372.1"/>
</dbReference>
<proteinExistence type="predicted"/>
<dbReference type="InterPro" id="IPR047880">
    <property type="entry name" value="MafI-like"/>
</dbReference>
<dbReference type="AlphaFoldDB" id="A0A2K8UJ27"/>
<accession>A0A2K8UJ27</accession>
<evidence type="ECO:0008006" key="3">
    <source>
        <dbReference type="Google" id="ProtNLM"/>
    </source>
</evidence>
<organism evidence="1 2">
    <name type="scientific">Candidatus Thiodictyon syntrophicum</name>
    <dbReference type="NCBI Taxonomy" id="1166950"/>
    <lineage>
        <taxon>Bacteria</taxon>
        <taxon>Pseudomonadati</taxon>
        <taxon>Pseudomonadota</taxon>
        <taxon>Gammaproteobacteria</taxon>
        <taxon>Chromatiales</taxon>
        <taxon>Chromatiaceae</taxon>
        <taxon>Thiodictyon</taxon>
    </lineage>
</organism>
<dbReference type="NCBIfam" id="NF033691">
    <property type="entry name" value="immunity_MafI"/>
    <property type="match status" value="1"/>
</dbReference>
<geneLocation type="plasmid" evidence="2">
    <name>pts485</name>
</geneLocation>
<sequence length="75" mass="8115">MGNDLAAIEGSLTLLLSLLSSALSWSEAQEVRDFVDVGEYGLALETLVDIVTEEEKSISAEALRLIIELADSMRC</sequence>
<gene>
    <name evidence="1" type="ORF">THSYN_31985</name>
</gene>
<dbReference type="KEGG" id="tsy:THSYN_31985"/>
<keyword evidence="2" id="KW-1185">Reference proteome</keyword>
<evidence type="ECO:0000313" key="1">
    <source>
        <dbReference type="EMBL" id="AUB85535.1"/>
    </source>
</evidence>